<evidence type="ECO:0000313" key="3">
    <source>
        <dbReference type="EMBL" id="BCB88693.1"/>
    </source>
</evidence>
<reference evidence="3 4" key="2">
    <citation type="submission" date="2020-03" db="EMBL/GenBank/DDBJ databases">
        <authorList>
            <person name="Ichikawa N."/>
            <person name="Kimura A."/>
            <person name="Kitahashi Y."/>
            <person name="Uohara A."/>
        </authorList>
    </citation>
    <scope>NUCLEOTIDE SEQUENCE [LARGE SCALE GENOMIC DNA]</scope>
    <source>
        <strain evidence="3 4">NBRC 105367</strain>
    </source>
</reference>
<gene>
    <name evidence="3" type="ORF">Psuf_060060</name>
</gene>
<protein>
    <recommendedName>
        <fullName evidence="2">AMP-binding enzyme C-terminal domain-containing protein</fullName>
    </recommendedName>
</protein>
<dbReference type="InterPro" id="IPR045851">
    <property type="entry name" value="AMP-bd_C_sf"/>
</dbReference>
<reference evidence="3 4" key="1">
    <citation type="submission" date="2020-03" db="EMBL/GenBank/DDBJ databases">
        <title>Whole genome shotgun sequence of Phytohabitans suffuscus NBRC 105367.</title>
        <authorList>
            <person name="Komaki H."/>
            <person name="Tamura T."/>
        </authorList>
    </citation>
    <scope>NUCLEOTIDE SEQUENCE [LARGE SCALE GENOMIC DNA]</scope>
    <source>
        <strain evidence="3 4">NBRC 105367</strain>
    </source>
</reference>
<evidence type="ECO:0000259" key="2">
    <source>
        <dbReference type="Pfam" id="PF13193"/>
    </source>
</evidence>
<organism evidence="3 4">
    <name type="scientific">Phytohabitans suffuscus</name>
    <dbReference type="NCBI Taxonomy" id="624315"/>
    <lineage>
        <taxon>Bacteria</taxon>
        <taxon>Bacillati</taxon>
        <taxon>Actinomycetota</taxon>
        <taxon>Actinomycetes</taxon>
        <taxon>Micromonosporales</taxon>
        <taxon>Micromonosporaceae</taxon>
    </lineage>
</organism>
<accession>A0A6F8YRS8</accession>
<sequence length="161" mass="18124">MATHLPRRGNYNHPWPVQGQSEPSGEGPHSCHAARLSALPRSYRIHCQRRPPARPERHGHNNPAAAAEIYTCVLSYMDNLSPMRRQQSTTTASRFRPRHRDVVHPADKADPVCGSAAHPGLQLLVRQQYAAHAYPRRVHFVDALPKTPHGKIQRYLLCRAG</sequence>
<name>A0A6F8YRS8_9ACTN</name>
<proteinExistence type="predicted"/>
<feature type="domain" description="AMP-binding enzyme C-terminal" evidence="2">
    <location>
        <begin position="124"/>
        <end position="151"/>
    </location>
</feature>
<dbReference type="RefSeq" id="WP_173160251.1">
    <property type="nucleotide sequence ID" value="NZ_AP022871.1"/>
</dbReference>
<evidence type="ECO:0000256" key="1">
    <source>
        <dbReference type="SAM" id="MobiDB-lite"/>
    </source>
</evidence>
<dbReference type="InterPro" id="IPR025110">
    <property type="entry name" value="AMP-bd_C"/>
</dbReference>
<dbReference type="AlphaFoldDB" id="A0A6F8YRS8"/>
<dbReference type="SUPFAM" id="SSF56801">
    <property type="entry name" value="Acetyl-CoA synthetase-like"/>
    <property type="match status" value="1"/>
</dbReference>
<feature type="region of interest" description="Disordered" evidence="1">
    <location>
        <begin position="1"/>
        <end position="32"/>
    </location>
</feature>
<keyword evidence="4" id="KW-1185">Reference proteome</keyword>
<dbReference type="Proteomes" id="UP000503011">
    <property type="component" value="Chromosome"/>
</dbReference>
<dbReference type="Gene3D" id="3.30.300.30">
    <property type="match status" value="1"/>
</dbReference>
<dbReference type="Pfam" id="PF13193">
    <property type="entry name" value="AMP-binding_C"/>
    <property type="match status" value="1"/>
</dbReference>
<dbReference type="EMBL" id="AP022871">
    <property type="protein sequence ID" value="BCB88693.1"/>
    <property type="molecule type" value="Genomic_DNA"/>
</dbReference>
<dbReference type="KEGG" id="psuu:Psuf_060060"/>
<evidence type="ECO:0000313" key="4">
    <source>
        <dbReference type="Proteomes" id="UP000503011"/>
    </source>
</evidence>